<protein>
    <submittedName>
        <fullName evidence="2">Uncharacterized protein</fullName>
    </submittedName>
</protein>
<evidence type="ECO:0000313" key="3">
    <source>
        <dbReference type="Proteomes" id="UP001232148"/>
    </source>
</evidence>
<proteinExistence type="predicted"/>
<feature type="transmembrane region" description="Helical" evidence="1">
    <location>
        <begin position="38"/>
        <end position="59"/>
    </location>
</feature>
<dbReference type="Proteomes" id="UP001232148">
    <property type="component" value="Unassembled WGS sequence"/>
</dbReference>
<keyword evidence="3" id="KW-1185">Reference proteome</keyword>
<feature type="transmembrane region" description="Helical" evidence="1">
    <location>
        <begin position="80"/>
        <end position="97"/>
    </location>
</feature>
<reference evidence="2" key="1">
    <citation type="submission" date="2021-06" db="EMBL/GenBank/DDBJ databases">
        <title>Comparative genomics, transcriptomics and evolutionary studies reveal genomic signatures of adaptation to plant cell wall in hemibiotrophic fungi.</title>
        <authorList>
            <consortium name="DOE Joint Genome Institute"/>
            <person name="Baroncelli R."/>
            <person name="Diaz J.F."/>
            <person name="Benocci T."/>
            <person name="Peng M."/>
            <person name="Battaglia E."/>
            <person name="Haridas S."/>
            <person name="Andreopoulos W."/>
            <person name="Labutti K."/>
            <person name="Pangilinan J."/>
            <person name="Floch G.L."/>
            <person name="Makela M.R."/>
            <person name="Henrissat B."/>
            <person name="Grigoriev I.V."/>
            <person name="Crouch J.A."/>
            <person name="De Vries R.P."/>
            <person name="Sukno S.A."/>
            <person name="Thon M.R."/>
        </authorList>
    </citation>
    <scope>NUCLEOTIDE SEQUENCE</scope>
    <source>
        <strain evidence="2">MAFF235873</strain>
    </source>
</reference>
<evidence type="ECO:0000256" key="1">
    <source>
        <dbReference type="SAM" id="Phobius"/>
    </source>
</evidence>
<dbReference type="AlphaFoldDB" id="A0AAD9HH43"/>
<keyword evidence="1" id="KW-1133">Transmembrane helix</keyword>
<keyword evidence="1" id="KW-0812">Transmembrane</keyword>
<gene>
    <name evidence="2" type="ORF">LX32DRAFT_382207</name>
</gene>
<evidence type="ECO:0000313" key="2">
    <source>
        <dbReference type="EMBL" id="KAK2028810.1"/>
    </source>
</evidence>
<sequence>MRTLKDTGGEQQPAPFVFGQYRFERCCLEKKIFEKSTLGGGGGSIFSLPCFSISSLFSYPFSSFSLAETTTTTTTSCSELVVMITIAITIVIVITSIPLPSPLSLFLSFFAHAGLFYLVEQPADDQAGQASSVLGRSTPFDLL</sequence>
<name>A0AAD9HH43_9PEZI</name>
<accession>A0AAD9HH43</accession>
<keyword evidence="1" id="KW-0472">Membrane</keyword>
<dbReference type="EMBL" id="MU842872">
    <property type="protein sequence ID" value="KAK2028810.1"/>
    <property type="molecule type" value="Genomic_DNA"/>
</dbReference>
<organism evidence="2 3">
    <name type="scientific">Colletotrichum zoysiae</name>
    <dbReference type="NCBI Taxonomy" id="1216348"/>
    <lineage>
        <taxon>Eukaryota</taxon>
        <taxon>Fungi</taxon>
        <taxon>Dikarya</taxon>
        <taxon>Ascomycota</taxon>
        <taxon>Pezizomycotina</taxon>
        <taxon>Sordariomycetes</taxon>
        <taxon>Hypocreomycetidae</taxon>
        <taxon>Glomerellales</taxon>
        <taxon>Glomerellaceae</taxon>
        <taxon>Colletotrichum</taxon>
        <taxon>Colletotrichum graminicola species complex</taxon>
    </lineage>
</organism>
<comment type="caution">
    <text evidence="2">The sequence shown here is derived from an EMBL/GenBank/DDBJ whole genome shotgun (WGS) entry which is preliminary data.</text>
</comment>